<evidence type="ECO:0000256" key="1">
    <source>
        <dbReference type="ARBA" id="ARBA00022598"/>
    </source>
</evidence>
<evidence type="ECO:0000256" key="5">
    <source>
        <dbReference type="ARBA" id="ARBA00023134"/>
    </source>
</evidence>
<reference evidence="12 13" key="1">
    <citation type="submission" date="2011-05" db="EMBL/GenBank/DDBJ databases">
        <authorList>
            <person name="Muzny D."/>
            <person name="Qin X."/>
            <person name="Deng J."/>
            <person name="Jiang H."/>
            <person name="Liu Y."/>
            <person name="Qu J."/>
            <person name="Song X.-Z."/>
            <person name="Zhang L."/>
            <person name="Thornton R."/>
            <person name="Coyle M."/>
            <person name="Francisco L."/>
            <person name="Jackson L."/>
            <person name="Javaid M."/>
            <person name="Korchina V."/>
            <person name="Kovar C."/>
            <person name="Mata R."/>
            <person name="Mathew T."/>
            <person name="Ngo R."/>
            <person name="Nguyen L."/>
            <person name="Nguyen N."/>
            <person name="Okwuonu G."/>
            <person name="Ongeri F."/>
            <person name="Pham C."/>
            <person name="Simmons D."/>
            <person name="Wilczek-Boney K."/>
            <person name="Hale W."/>
            <person name="Jakkamsetti A."/>
            <person name="Pham P."/>
            <person name="Ruth R."/>
            <person name="San Lucas F."/>
            <person name="Warren J."/>
            <person name="Zhang J."/>
            <person name="Zhao Z."/>
            <person name="Zhou C."/>
            <person name="Zhu D."/>
            <person name="Lee S."/>
            <person name="Bess C."/>
            <person name="Blankenburg K."/>
            <person name="Forbes L."/>
            <person name="Fu Q."/>
            <person name="Gubbala S."/>
            <person name="Hirani K."/>
            <person name="Jayaseelan J.C."/>
            <person name="Lara F."/>
            <person name="Munidasa M."/>
            <person name="Palculict T."/>
            <person name="Patil S."/>
            <person name="Pu L.-L."/>
            <person name="Saada N."/>
            <person name="Tang L."/>
            <person name="Weissenberger G."/>
            <person name="Zhu Y."/>
            <person name="Hemphill L."/>
            <person name="Shang Y."/>
            <person name="Youmans B."/>
            <person name="Ayvaz T."/>
            <person name="Ross M."/>
            <person name="Santibanez J."/>
            <person name="Aqrawi P."/>
            <person name="Gross S."/>
            <person name="Joshi V."/>
            <person name="Fowler G."/>
            <person name="Nazareth L."/>
            <person name="Reid J."/>
            <person name="Worley K."/>
            <person name="Petrosino J."/>
            <person name="Highlander S."/>
            <person name="Gibbs R."/>
        </authorList>
    </citation>
    <scope>NUCLEOTIDE SEQUENCE [LARGE SCALE GENOMIC DNA]</scope>
    <source>
        <strain evidence="12 13">ATCC 33926</strain>
    </source>
</reference>
<dbReference type="Proteomes" id="UP000004982">
    <property type="component" value="Unassembled WGS sequence"/>
</dbReference>
<feature type="binding site" evidence="10">
    <location>
        <position position="140"/>
    </location>
    <ligand>
        <name>Mn(2+)</name>
        <dbReference type="ChEBI" id="CHEBI:29035"/>
        <label>1</label>
    </ligand>
</feature>
<keyword evidence="6 10" id="KW-0464">Manganese</keyword>
<keyword evidence="1 11" id="KW-0436">Ligase</keyword>
<dbReference type="NCBIfam" id="TIGR03073">
    <property type="entry name" value="release_rtcB"/>
    <property type="match status" value="1"/>
</dbReference>
<dbReference type="EMBL" id="AFQE01000083">
    <property type="protein sequence ID" value="EGQ76676.1"/>
    <property type="molecule type" value="Genomic_DNA"/>
</dbReference>
<name>A0AA36XK91_9NEIS</name>
<evidence type="ECO:0000256" key="2">
    <source>
        <dbReference type="ARBA" id="ARBA00022723"/>
    </source>
</evidence>
<feature type="binding site" evidence="9">
    <location>
        <position position="440"/>
    </location>
    <ligand>
        <name>GMP</name>
        <dbReference type="ChEBI" id="CHEBI:58115"/>
    </ligand>
</feature>
<comment type="similarity">
    <text evidence="11">Belongs to the RtcB family.</text>
</comment>
<feature type="binding site" evidence="9">
    <location>
        <begin position="306"/>
        <end position="307"/>
    </location>
    <ligand>
        <name>GMP</name>
        <dbReference type="ChEBI" id="CHEBI:58115"/>
    </ligand>
</feature>
<dbReference type="SUPFAM" id="SSF103365">
    <property type="entry name" value="Hypothetical protein PH1602"/>
    <property type="match status" value="1"/>
</dbReference>
<gene>
    <name evidence="11 12" type="primary">rtcB</name>
    <name evidence="12" type="ORF">HMPREF9418_1772</name>
</gene>
<dbReference type="GO" id="GO:0042245">
    <property type="term" value="P:RNA repair"/>
    <property type="evidence" value="ECO:0007669"/>
    <property type="project" value="UniProtKB-KW"/>
</dbReference>
<dbReference type="InterPro" id="IPR017510">
    <property type="entry name" value="RtcB2"/>
</dbReference>
<dbReference type="PANTHER" id="PTHR11118">
    <property type="entry name" value="RNA-SPLICING LIGASE RTCB HOMOLOG"/>
    <property type="match status" value="1"/>
</dbReference>
<feature type="binding site" evidence="10">
    <location>
        <position position="205"/>
    </location>
    <ligand>
        <name>Mn(2+)</name>
        <dbReference type="ChEBI" id="CHEBI:29035"/>
        <label>1</label>
    </ligand>
</feature>
<dbReference type="Gene3D" id="3.90.1860.10">
    <property type="entry name" value="tRNA-splicing ligase RtcB"/>
    <property type="match status" value="1"/>
</dbReference>
<feature type="binding site" evidence="9">
    <location>
        <begin position="362"/>
        <end position="365"/>
    </location>
    <ligand>
        <name>GMP</name>
        <dbReference type="ChEBI" id="CHEBI:58115"/>
    </ligand>
</feature>
<dbReference type="GO" id="GO:0046872">
    <property type="term" value="F:metal ion binding"/>
    <property type="evidence" value="ECO:0007669"/>
    <property type="project" value="UniProtKB-UniRule"/>
</dbReference>
<feature type="binding site" evidence="9">
    <location>
        <position position="344"/>
    </location>
    <ligand>
        <name>GMP</name>
        <dbReference type="ChEBI" id="CHEBI:58115"/>
    </ligand>
</feature>
<dbReference type="GO" id="GO:0003972">
    <property type="term" value="F:RNA ligase (ATP) activity"/>
    <property type="evidence" value="ECO:0007669"/>
    <property type="project" value="TreeGrafter"/>
</dbReference>
<dbReference type="GO" id="GO:0170057">
    <property type="term" value="F:RNA ligase (GTP) activity"/>
    <property type="evidence" value="ECO:0007669"/>
    <property type="project" value="UniProtKB-EC"/>
</dbReference>
<evidence type="ECO:0000256" key="6">
    <source>
        <dbReference type="ARBA" id="ARBA00023211"/>
    </source>
</evidence>
<comment type="cofactor">
    <cofactor evidence="10 11">
        <name>Mn(2+)</name>
        <dbReference type="ChEBI" id="CHEBI:29035"/>
    </cofactor>
    <text evidence="10 11">Binds 2 manganese ions per subunit.</text>
</comment>
<dbReference type="EC" id="6.5.1.-" evidence="11"/>
<evidence type="ECO:0000313" key="12">
    <source>
        <dbReference type="EMBL" id="EGQ76676.1"/>
    </source>
</evidence>
<evidence type="ECO:0000313" key="13">
    <source>
        <dbReference type="Proteomes" id="UP000004982"/>
    </source>
</evidence>
<feature type="active site" description="GMP-histidine intermediate" evidence="8">
    <location>
        <position position="362"/>
    </location>
</feature>
<organism evidence="12 13">
    <name type="scientific">Neisseria macacae ATCC 33926</name>
    <dbReference type="NCBI Taxonomy" id="997348"/>
    <lineage>
        <taxon>Bacteria</taxon>
        <taxon>Pseudomonadati</taxon>
        <taxon>Pseudomonadota</taxon>
        <taxon>Betaproteobacteria</taxon>
        <taxon>Neisseriales</taxon>
        <taxon>Neisseriaceae</taxon>
        <taxon>Neisseria</taxon>
    </lineage>
</organism>
<dbReference type="PANTHER" id="PTHR11118:SF1">
    <property type="entry name" value="RNA-SPLICING LIGASE RTCB HOMOLOG"/>
    <property type="match status" value="1"/>
</dbReference>
<evidence type="ECO:0000256" key="4">
    <source>
        <dbReference type="ARBA" id="ARBA00022800"/>
    </source>
</evidence>
<feature type="binding site" evidence="9">
    <location>
        <begin position="204"/>
        <end position="208"/>
    </location>
    <ligand>
        <name>GMP</name>
        <dbReference type="ChEBI" id="CHEBI:58115"/>
    </ligand>
</feature>
<dbReference type="NCBIfam" id="NF007153">
    <property type="entry name" value="PRK09588.1"/>
    <property type="match status" value="1"/>
</dbReference>
<keyword evidence="5 9" id="KW-0342">GTP-binding</keyword>
<evidence type="ECO:0000256" key="7">
    <source>
        <dbReference type="ARBA" id="ARBA00047746"/>
    </source>
</evidence>
<dbReference type="Pfam" id="PF01139">
    <property type="entry name" value="RtcB"/>
    <property type="match status" value="2"/>
</dbReference>
<dbReference type="GO" id="GO:0005525">
    <property type="term" value="F:GTP binding"/>
    <property type="evidence" value="ECO:0007669"/>
    <property type="project" value="UniProtKB-KW"/>
</dbReference>
<evidence type="ECO:0000256" key="11">
    <source>
        <dbReference type="RuleBase" id="RU371113"/>
    </source>
</evidence>
<keyword evidence="2 10" id="KW-0479">Metal-binding</keyword>
<dbReference type="AlphaFoldDB" id="A0AA36XK91"/>
<feature type="binding site" evidence="10">
    <location>
        <position position="235"/>
    </location>
    <ligand>
        <name>Mn(2+)</name>
        <dbReference type="ChEBI" id="CHEBI:29035"/>
        <label>2</label>
    </ligand>
</feature>
<sequence>MQPKRRSDFRTTRSRIFPIARFGLLSHQSDRGRLKTSDGSRYIFKPDIFLFCRFGLVLPSVRFKESIHMGNYQNPHHIHIIADSETWIEGNAVAQLETTAKLPHMLRVAGMPDLHAGRGYPVGAAFFSEHHFYPALIGNDIGCGMAFWQTGLSAAKLKPAKLAKQLGNIDTPLSQDEQEALLGESASDFPFSDDLAVGTIGGGNHFAELQTVETVYRDDLLPAVFDSNRLQLLVHSGSRGLGQQILQRHIEAYGHRGLAEGSEAAADYLAEHQAALEFARLNRRLIAARMLDRWRTEGECLLDVHHNFLEQTEIAGQTGWLHRKGATPADKGLVMIPGSRGDYSYLVLPTQDCQISLNTLAHGAGRKWQRGECKGRLSHKYSADSLRQTAFGSVVVCQDKALIFEEAPQAYKNIDSVISAMKNAGLIELVARFKPVLTYKTSGGCGE</sequence>
<evidence type="ECO:0000256" key="3">
    <source>
        <dbReference type="ARBA" id="ARBA00022741"/>
    </source>
</evidence>
<comment type="caution">
    <text evidence="12">The sequence shown here is derived from an EMBL/GenBank/DDBJ whole genome shotgun (WGS) entry which is preliminary data.</text>
</comment>
<dbReference type="InterPro" id="IPR001233">
    <property type="entry name" value="RtcB"/>
</dbReference>
<dbReference type="GO" id="GO:0006396">
    <property type="term" value="P:RNA processing"/>
    <property type="evidence" value="ECO:0007669"/>
    <property type="project" value="InterPro"/>
</dbReference>
<comment type="catalytic activity">
    <reaction evidence="7">
        <text>a 3'-end 3'-phospho-ribonucleotide-RNA + a 5'-end dephospho-ribonucleoside-RNA + GTP = a ribonucleotidyl-ribonucleotide-RNA + GMP + diphosphate</text>
        <dbReference type="Rhea" id="RHEA:68076"/>
        <dbReference type="Rhea" id="RHEA-COMP:10463"/>
        <dbReference type="Rhea" id="RHEA-COMP:13936"/>
        <dbReference type="Rhea" id="RHEA-COMP:17355"/>
        <dbReference type="ChEBI" id="CHEBI:33019"/>
        <dbReference type="ChEBI" id="CHEBI:37565"/>
        <dbReference type="ChEBI" id="CHEBI:58115"/>
        <dbReference type="ChEBI" id="CHEBI:83062"/>
        <dbReference type="ChEBI" id="CHEBI:138284"/>
        <dbReference type="ChEBI" id="CHEBI:173118"/>
        <dbReference type="EC" id="6.5.1.8"/>
    </reaction>
</comment>
<evidence type="ECO:0000256" key="9">
    <source>
        <dbReference type="PIRSR" id="PIRSR601233-2"/>
    </source>
</evidence>
<protein>
    <recommendedName>
        <fullName evidence="11">tRNA-splicing ligase RtcB</fullName>
        <ecNumber evidence="11">6.5.1.-</ecNumber>
    </recommendedName>
</protein>
<comment type="subunit">
    <text evidence="11">Monomer.</text>
</comment>
<accession>A0AA36XK91</accession>
<proteinExistence type="inferred from homology"/>
<keyword evidence="4" id="KW-0692">RNA repair</keyword>
<dbReference type="InterPro" id="IPR036025">
    <property type="entry name" value="RtcB-like_sf"/>
</dbReference>
<evidence type="ECO:0000256" key="10">
    <source>
        <dbReference type="PIRSR" id="PIRSR601233-3"/>
    </source>
</evidence>
<feature type="binding site" evidence="10">
    <location>
        <position position="306"/>
    </location>
    <ligand>
        <name>Mn(2+)</name>
        <dbReference type="ChEBI" id="CHEBI:29035"/>
        <label>2</label>
    </ligand>
</feature>
<evidence type="ECO:0000256" key="8">
    <source>
        <dbReference type="PIRSR" id="PIRSR601233-1"/>
    </source>
</evidence>
<keyword evidence="3 9" id="KW-0547">Nucleotide-binding</keyword>